<sequence length="111" mass="12634">MSRSGSSKHRLFPISAPHLVIFPYLLPLYRPMIRPDSVAVCATADHWGITVKSLSLSLSLRTLSDGKHCCTYLSCHWLSSQFPAFVLPQHSSWFIPIVHFRPSTQYCRHPL</sequence>
<dbReference type="AlphaFoldDB" id="A0A1L9TEM9"/>
<accession>A0A1L9TEM9</accession>
<gene>
    <name evidence="1" type="ORF">ASPSYDRAFT_1011189</name>
</gene>
<dbReference type="GeneID" id="63755805"/>
<name>A0A1L9TEM9_9EURO</name>
<evidence type="ECO:0000313" key="2">
    <source>
        <dbReference type="Proteomes" id="UP000184356"/>
    </source>
</evidence>
<dbReference type="EMBL" id="KV878587">
    <property type="protein sequence ID" value="OJJ57855.1"/>
    <property type="molecule type" value="Genomic_DNA"/>
</dbReference>
<dbReference type="Proteomes" id="UP000184356">
    <property type="component" value="Unassembled WGS sequence"/>
</dbReference>
<reference evidence="2" key="1">
    <citation type="journal article" date="2017" name="Genome Biol.">
        <title>Comparative genomics reveals high biological diversity and specific adaptations in the industrially and medically important fungal genus Aspergillus.</title>
        <authorList>
            <person name="de Vries R.P."/>
            <person name="Riley R."/>
            <person name="Wiebenga A."/>
            <person name="Aguilar-Osorio G."/>
            <person name="Amillis S."/>
            <person name="Uchima C.A."/>
            <person name="Anderluh G."/>
            <person name="Asadollahi M."/>
            <person name="Askin M."/>
            <person name="Barry K."/>
            <person name="Battaglia E."/>
            <person name="Bayram O."/>
            <person name="Benocci T."/>
            <person name="Braus-Stromeyer S.A."/>
            <person name="Caldana C."/>
            <person name="Canovas D."/>
            <person name="Cerqueira G.C."/>
            <person name="Chen F."/>
            <person name="Chen W."/>
            <person name="Choi C."/>
            <person name="Clum A."/>
            <person name="Dos Santos R.A."/>
            <person name="Damasio A.R."/>
            <person name="Diallinas G."/>
            <person name="Emri T."/>
            <person name="Fekete E."/>
            <person name="Flipphi M."/>
            <person name="Freyberg S."/>
            <person name="Gallo A."/>
            <person name="Gournas C."/>
            <person name="Habgood R."/>
            <person name="Hainaut M."/>
            <person name="Harispe M.L."/>
            <person name="Henrissat B."/>
            <person name="Hilden K.S."/>
            <person name="Hope R."/>
            <person name="Hossain A."/>
            <person name="Karabika E."/>
            <person name="Karaffa L."/>
            <person name="Karanyi Z."/>
            <person name="Krasevec N."/>
            <person name="Kuo A."/>
            <person name="Kusch H."/>
            <person name="LaButti K."/>
            <person name="Lagendijk E.L."/>
            <person name="Lapidus A."/>
            <person name="Levasseur A."/>
            <person name="Lindquist E."/>
            <person name="Lipzen A."/>
            <person name="Logrieco A.F."/>
            <person name="MacCabe A."/>
            <person name="Maekelae M.R."/>
            <person name="Malavazi I."/>
            <person name="Melin P."/>
            <person name="Meyer V."/>
            <person name="Mielnichuk N."/>
            <person name="Miskei M."/>
            <person name="Molnar A.P."/>
            <person name="Mule G."/>
            <person name="Ngan C.Y."/>
            <person name="Orejas M."/>
            <person name="Orosz E."/>
            <person name="Ouedraogo J.P."/>
            <person name="Overkamp K.M."/>
            <person name="Park H.-S."/>
            <person name="Perrone G."/>
            <person name="Piumi F."/>
            <person name="Punt P.J."/>
            <person name="Ram A.F."/>
            <person name="Ramon A."/>
            <person name="Rauscher S."/>
            <person name="Record E."/>
            <person name="Riano-Pachon D.M."/>
            <person name="Robert V."/>
            <person name="Roehrig J."/>
            <person name="Ruller R."/>
            <person name="Salamov A."/>
            <person name="Salih N.S."/>
            <person name="Samson R.A."/>
            <person name="Sandor E."/>
            <person name="Sanguinetti M."/>
            <person name="Schuetze T."/>
            <person name="Sepcic K."/>
            <person name="Shelest E."/>
            <person name="Sherlock G."/>
            <person name="Sophianopoulou V."/>
            <person name="Squina F.M."/>
            <person name="Sun H."/>
            <person name="Susca A."/>
            <person name="Todd R.B."/>
            <person name="Tsang A."/>
            <person name="Unkles S.E."/>
            <person name="van de Wiele N."/>
            <person name="van Rossen-Uffink D."/>
            <person name="Oliveira J.V."/>
            <person name="Vesth T.C."/>
            <person name="Visser J."/>
            <person name="Yu J.-H."/>
            <person name="Zhou M."/>
            <person name="Andersen M.R."/>
            <person name="Archer D.B."/>
            <person name="Baker S.E."/>
            <person name="Benoit I."/>
            <person name="Brakhage A.A."/>
            <person name="Braus G.H."/>
            <person name="Fischer R."/>
            <person name="Frisvad J.C."/>
            <person name="Goldman G.H."/>
            <person name="Houbraken J."/>
            <person name="Oakley B."/>
            <person name="Pocsi I."/>
            <person name="Scazzocchio C."/>
            <person name="Seiboth B."/>
            <person name="vanKuyk P.A."/>
            <person name="Wortman J."/>
            <person name="Dyer P.S."/>
            <person name="Grigoriev I.V."/>
        </authorList>
    </citation>
    <scope>NUCLEOTIDE SEQUENCE [LARGE SCALE GENOMIC DNA]</scope>
    <source>
        <strain evidence="2">CBS 593.65</strain>
    </source>
</reference>
<protein>
    <submittedName>
        <fullName evidence="1">Uncharacterized protein</fullName>
    </submittedName>
</protein>
<organism evidence="1 2">
    <name type="scientific">Aspergillus sydowii CBS 593.65</name>
    <dbReference type="NCBI Taxonomy" id="1036612"/>
    <lineage>
        <taxon>Eukaryota</taxon>
        <taxon>Fungi</taxon>
        <taxon>Dikarya</taxon>
        <taxon>Ascomycota</taxon>
        <taxon>Pezizomycotina</taxon>
        <taxon>Eurotiomycetes</taxon>
        <taxon>Eurotiomycetidae</taxon>
        <taxon>Eurotiales</taxon>
        <taxon>Aspergillaceae</taxon>
        <taxon>Aspergillus</taxon>
        <taxon>Aspergillus subgen. Nidulantes</taxon>
    </lineage>
</organism>
<evidence type="ECO:0000313" key="1">
    <source>
        <dbReference type="EMBL" id="OJJ57855.1"/>
    </source>
</evidence>
<dbReference type="VEuPathDB" id="FungiDB:ASPSYDRAFT_1011189"/>
<dbReference type="RefSeq" id="XP_040701661.1">
    <property type="nucleotide sequence ID" value="XM_040839732.1"/>
</dbReference>
<proteinExistence type="predicted"/>
<keyword evidence="2" id="KW-1185">Reference proteome</keyword>